<dbReference type="EMBL" id="DF237474">
    <property type="protein sequence ID" value="GAQ89452.1"/>
    <property type="molecule type" value="Genomic_DNA"/>
</dbReference>
<proteinExistence type="predicted"/>
<sequence>MALGEGEISSTLELLEPAARSFLVRQLANLPAHRGDRKRERVRAPIVKVRERALWVNGKPLQGSAILDSGAMPLLIGRPGLIQLGLSAEDVTPNAVRLGLADGKSTRLFGVTQQPIKFTFNPGKATETEISVRAVVTQAPYDFLVGNVVLWVIGGVIDSWREQFRYQSDDEMLSLIDDGSDDNSDLAPTVLPFPILPAAVERERLRREGEANHGGVEIRGPRLAERLNRYRELLGLAPGEYARRWAEEGPAIEEPEVPEPGLKGVNLKGINRVNPIPAGEPERDFKPEEAARRLDTETTAAHNAATGTRHVDYPWDPVLRS</sequence>
<reference evidence="2 3" key="1">
    <citation type="journal article" date="2014" name="Nat. Commun.">
        <title>Klebsormidium flaccidum genome reveals primary factors for plant terrestrial adaptation.</title>
        <authorList>
            <person name="Hori K."/>
            <person name="Maruyama F."/>
            <person name="Fujisawa T."/>
            <person name="Togashi T."/>
            <person name="Yamamoto N."/>
            <person name="Seo M."/>
            <person name="Sato S."/>
            <person name="Yamada T."/>
            <person name="Mori H."/>
            <person name="Tajima N."/>
            <person name="Moriyama T."/>
            <person name="Ikeuchi M."/>
            <person name="Watanabe M."/>
            <person name="Wada H."/>
            <person name="Kobayashi K."/>
            <person name="Saito M."/>
            <person name="Masuda T."/>
            <person name="Sasaki-Sekimoto Y."/>
            <person name="Mashiguchi K."/>
            <person name="Awai K."/>
            <person name="Shimojima M."/>
            <person name="Masuda S."/>
            <person name="Iwai M."/>
            <person name="Nobusawa T."/>
            <person name="Narise T."/>
            <person name="Kondo S."/>
            <person name="Saito H."/>
            <person name="Sato R."/>
            <person name="Murakawa M."/>
            <person name="Ihara Y."/>
            <person name="Oshima-Yamada Y."/>
            <person name="Ohtaka K."/>
            <person name="Satoh M."/>
            <person name="Sonobe K."/>
            <person name="Ishii M."/>
            <person name="Ohtani R."/>
            <person name="Kanamori-Sato M."/>
            <person name="Honoki R."/>
            <person name="Miyazaki D."/>
            <person name="Mochizuki H."/>
            <person name="Umetsu J."/>
            <person name="Higashi K."/>
            <person name="Shibata D."/>
            <person name="Kamiya Y."/>
            <person name="Sato N."/>
            <person name="Nakamura Y."/>
            <person name="Tabata S."/>
            <person name="Ida S."/>
            <person name="Kurokawa K."/>
            <person name="Ohta H."/>
        </authorList>
    </citation>
    <scope>NUCLEOTIDE SEQUENCE [LARGE SCALE GENOMIC DNA]</scope>
    <source>
        <strain evidence="2 3">NIES-2285</strain>
    </source>
</reference>
<dbReference type="Proteomes" id="UP000054558">
    <property type="component" value="Unassembled WGS sequence"/>
</dbReference>
<name>A0A1Y1IHA4_KLENI</name>
<gene>
    <name evidence="2" type="ORF">KFL_005250030</name>
</gene>
<organism evidence="2 3">
    <name type="scientific">Klebsormidium nitens</name>
    <name type="common">Green alga</name>
    <name type="synonym">Ulothrix nitens</name>
    <dbReference type="NCBI Taxonomy" id="105231"/>
    <lineage>
        <taxon>Eukaryota</taxon>
        <taxon>Viridiplantae</taxon>
        <taxon>Streptophyta</taxon>
        <taxon>Klebsormidiophyceae</taxon>
        <taxon>Klebsormidiales</taxon>
        <taxon>Klebsormidiaceae</taxon>
        <taxon>Klebsormidium</taxon>
    </lineage>
</organism>
<evidence type="ECO:0000313" key="2">
    <source>
        <dbReference type="EMBL" id="GAQ89452.1"/>
    </source>
</evidence>
<evidence type="ECO:0000256" key="1">
    <source>
        <dbReference type="SAM" id="MobiDB-lite"/>
    </source>
</evidence>
<keyword evidence="3" id="KW-1185">Reference proteome</keyword>
<feature type="region of interest" description="Disordered" evidence="1">
    <location>
        <begin position="291"/>
        <end position="321"/>
    </location>
</feature>
<accession>A0A1Y1IHA4</accession>
<evidence type="ECO:0000313" key="3">
    <source>
        <dbReference type="Proteomes" id="UP000054558"/>
    </source>
</evidence>
<dbReference type="AlphaFoldDB" id="A0A1Y1IHA4"/>
<protein>
    <submittedName>
        <fullName evidence="2">Uncharacterized protein</fullName>
    </submittedName>
</protein>